<dbReference type="PROSITE" id="PS50893">
    <property type="entry name" value="ABC_TRANSPORTER_2"/>
    <property type="match status" value="2"/>
</dbReference>
<dbReference type="Pfam" id="PF00005">
    <property type="entry name" value="ABC_tran"/>
    <property type="match status" value="2"/>
</dbReference>
<protein>
    <submittedName>
        <fullName evidence="10">Sugar ABC transporter ATP-binding protein</fullName>
    </submittedName>
</protein>
<name>A0A0B5K694_PSEDL</name>
<comment type="caution">
    <text evidence="10">The sequence shown here is derived from an EMBL/GenBank/DDBJ whole genome shotgun (WGS) entry which is preliminary data.</text>
</comment>
<dbReference type="RefSeq" id="WP_023661900.1">
    <property type="nucleotide sequence ID" value="NZ_CP010359.1"/>
</dbReference>
<sequence length="503" mass="54312">MNAIHKTAVELRDIHKAFGGISALSGASFSANVGEVHALMGENGAGKSTLMKILAGAYVRDAGEVLLHEQPASIGKPADALRLGVSVIYQEFALAPHLSVAENICIDDLGANRWRVQWPMLRDKARCILDELGFANIDERRAVGELPVAHQQAVEIAKALSRNASVLVFDEPTAVLTTHEAEQLFRILGELRRKGVCIIYVSHRMDEIFRICDRATVLKDGRTVGTLPLSAIDERGLVQMMIGRELSDLFPPRQASIGEARLRVEGLSAGPLVRNVSFQVHAGEVLGFSGLVGSGRTETMRALFGAERSSAGTVHLDGRQLRNRSPREAIGNGIGLLPEDRKQQGVLLEMSIRVNAALRPGSPYSSRFGWIDGARERAGVEALRQQLRLKTGSIEQAVGDLSGGNQQKVALMKWIDAGCRVLILDEPTRGVDIGAKTEIYRVINELAEAGVAIILVSSEMTELIGMCDRVLVMRDGAIAGELGGDAIEEHAMICLAMGVEHHG</sequence>
<evidence type="ECO:0000256" key="4">
    <source>
        <dbReference type="ARBA" id="ARBA00022597"/>
    </source>
</evidence>
<evidence type="ECO:0000256" key="9">
    <source>
        <dbReference type="ARBA" id="ARBA00023136"/>
    </source>
</evidence>
<dbReference type="PANTHER" id="PTHR43790:SF3">
    <property type="entry name" value="D-ALLOSE IMPORT ATP-BINDING PROTEIN ALSA-RELATED"/>
    <property type="match status" value="1"/>
</dbReference>
<evidence type="ECO:0000256" key="6">
    <source>
        <dbReference type="ARBA" id="ARBA00022741"/>
    </source>
</evidence>
<dbReference type="InterPro" id="IPR003439">
    <property type="entry name" value="ABC_transporter-like_ATP-bd"/>
</dbReference>
<comment type="subcellular location">
    <subcellularLocation>
        <location evidence="1">Cell membrane</location>
        <topology evidence="1">Peripheral membrane protein</topology>
    </subcellularLocation>
</comment>
<dbReference type="SUPFAM" id="SSF52540">
    <property type="entry name" value="P-loop containing nucleoside triphosphate hydrolases"/>
    <property type="match status" value="2"/>
</dbReference>
<evidence type="ECO:0000313" key="11">
    <source>
        <dbReference type="Proteomes" id="UP000218102"/>
    </source>
</evidence>
<dbReference type="FunFam" id="3.40.50.300:FF:000127">
    <property type="entry name" value="Ribose import ATP-binding protein RbsA"/>
    <property type="match status" value="1"/>
</dbReference>
<keyword evidence="6" id="KW-0547">Nucleotide-binding</keyword>
<dbReference type="Proteomes" id="UP000218102">
    <property type="component" value="Unassembled WGS sequence"/>
</dbReference>
<evidence type="ECO:0000256" key="1">
    <source>
        <dbReference type="ARBA" id="ARBA00004202"/>
    </source>
</evidence>
<keyword evidence="8" id="KW-1278">Translocase</keyword>
<evidence type="ECO:0000313" key="10">
    <source>
        <dbReference type="EMBL" id="PBJ95033.1"/>
    </source>
</evidence>
<keyword evidence="5" id="KW-0677">Repeat</keyword>
<dbReference type="GO" id="GO:0005886">
    <property type="term" value="C:plasma membrane"/>
    <property type="evidence" value="ECO:0007669"/>
    <property type="project" value="UniProtKB-SubCell"/>
</dbReference>
<proteinExistence type="predicted"/>
<dbReference type="KEGG" id="ppj:RK21_02586"/>
<evidence type="ECO:0000256" key="2">
    <source>
        <dbReference type="ARBA" id="ARBA00022448"/>
    </source>
</evidence>
<accession>A0A0B5K694</accession>
<dbReference type="CDD" id="cd03215">
    <property type="entry name" value="ABC_Carb_Monos_II"/>
    <property type="match status" value="1"/>
</dbReference>
<dbReference type="Gene3D" id="3.40.50.300">
    <property type="entry name" value="P-loop containing nucleotide triphosphate hydrolases"/>
    <property type="match status" value="2"/>
</dbReference>
<gene>
    <name evidence="10" type="ORF">CMV24_13890</name>
</gene>
<evidence type="ECO:0000256" key="7">
    <source>
        <dbReference type="ARBA" id="ARBA00022840"/>
    </source>
</evidence>
<keyword evidence="9" id="KW-0472">Membrane</keyword>
<dbReference type="SMART" id="SM00382">
    <property type="entry name" value="AAA"/>
    <property type="match status" value="2"/>
</dbReference>
<dbReference type="InterPro" id="IPR027417">
    <property type="entry name" value="P-loop_NTPase"/>
</dbReference>
<dbReference type="PANTHER" id="PTHR43790">
    <property type="entry name" value="CARBOHYDRATE TRANSPORT ATP-BINDING PROTEIN MG119-RELATED"/>
    <property type="match status" value="1"/>
</dbReference>
<evidence type="ECO:0000256" key="3">
    <source>
        <dbReference type="ARBA" id="ARBA00022475"/>
    </source>
</evidence>
<keyword evidence="4" id="KW-0762">Sugar transport</keyword>
<keyword evidence="7 10" id="KW-0067">ATP-binding</keyword>
<dbReference type="AlphaFoldDB" id="A0A0B5K694"/>
<keyword evidence="2" id="KW-0813">Transport</keyword>
<dbReference type="InterPro" id="IPR003593">
    <property type="entry name" value="AAA+_ATPase"/>
</dbReference>
<dbReference type="EMBL" id="NTME01000011">
    <property type="protein sequence ID" value="PBJ95033.1"/>
    <property type="molecule type" value="Genomic_DNA"/>
</dbReference>
<reference evidence="10 11" key="1">
    <citation type="submission" date="2017-09" db="EMBL/GenBank/DDBJ databases">
        <authorList>
            <person name="Ehlers B."/>
            <person name="Leendertz F.H."/>
        </authorList>
    </citation>
    <scope>NUCLEOTIDE SEQUENCE [LARGE SCALE GENOMIC DNA]</scope>
    <source>
        <strain evidence="10 11">DJ-1</strain>
    </source>
</reference>
<dbReference type="CDD" id="cd03216">
    <property type="entry name" value="ABC_Carb_Monos_I"/>
    <property type="match status" value="1"/>
</dbReference>
<keyword evidence="3" id="KW-1003">Cell membrane</keyword>
<dbReference type="GO" id="GO:0005524">
    <property type="term" value="F:ATP binding"/>
    <property type="evidence" value="ECO:0007669"/>
    <property type="project" value="UniProtKB-KW"/>
</dbReference>
<dbReference type="InterPro" id="IPR050107">
    <property type="entry name" value="ABC_carbohydrate_import_ATPase"/>
</dbReference>
<evidence type="ECO:0000256" key="8">
    <source>
        <dbReference type="ARBA" id="ARBA00022967"/>
    </source>
</evidence>
<dbReference type="GO" id="GO:0016887">
    <property type="term" value="F:ATP hydrolysis activity"/>
    <property type="evidence" value="ECO:0007669"/>
    <property type="project" value="InterPro"/>
</dbReference>
<evidence type="ECO:0000256" key="5">
    <source>
        <dbReference type="ARBA" id="ARBA00022737"/>
    </source>
</evidence>
<organism evidence="10 11">
    <name type="scientific">Pseudomonas plecoglossicida</name>
    <dbReference type="NCBI Taxonomy" id="70775"/>
    <lineage>
        <taxon>Bacteria</taxon>
        <taxon>Pseudomonadati</taxon>
        <taxon>Pseudomonadota</taxon>
        <taxon>Gammaproteobacteria</taxon>
        <taxon>Pseudomonadales</taxon>
        <taxon>Pseudomonadaceae</taxon>
        <taxon>Pseudomonas</taxon>
    </lineage>
</organism>